<name>A0AA89BPV9_PINIB</name>
<feature type="compositionally biased region" description="Polar residues" evidence="16">
    <location>
        <begin position="458"/>
        <end position="474"/>
    </location>
</feature>
<evidence type="ECO:0000256" key="10">
    <source>
        <dbReference type="ARBA" id="ARBA00023055"/>
    </source>
</evidence>
<accession>A0AA89BPV9</accession>
<dbReference type="GO" id="GO:0005886">
    <property type="term" value="C:plasma membrane"/>
    <property type="evidence" value="ECO:0007669"/>
    <property type="project" value="UniProtKB-SubCell"/>
</dbReference>
<keyword evidence="15" id="KW-0175">Coiled coil</keyword>
<dbReference type="Gene3D" id="3.30.70.3490">
    <property type="match status" value="1"/>
</dbReference>
<evidence type="ECO:0000256" key="12">
    <source>
        <dbReference type="ARBA" id="ARBA00023136"/>
    </source>
</evidence>
<reference evidence="18" key="1">
    <citation type="submission" date="2019-08" db="EMBL/GenBank/DDBJ databases">
        <title>The improved chromosome-level genome for the pearl oyster Pinctada fucata martensii using PacBio sequencing and Hi-C.</title>
        <authorList>
            <person name="Zheng Z."/>
        </authorList>
    </citation>
    <scope>NUCLEOTIDE SEQUENCE</scope>
    <source>
        <strain evidence="18">ZZ-2019</strain>
        <tissue evidence="18">Adductor muscle</tissue>
    </source>
</reference>
<evidence type="ECO:0000313" key="18">
    <source>
        <dbReference type="EMBL" id="KAK3086742.1"/>
    </source>
</evidence>
<proteinExistence type="inferred from homology"/>
<keyword evidence="7" id="KW-0963">Cytoplasm</keyword>
<keyword evidence="6" id="KW-1003">Cell membrane</keyword>
<protein>
    <recommendedName>
        <fullName evidence="14">Oxysterol-binding protein</fullName>
    </recommendedName>
</protein>
<dbReference type="GO" id="GO:0006699">
    <property type="term" value="P:bile acid biosynthetic process"/>
    <property type="evidence" value="ECO:0007669"/>
    <property type="project" value="UniProtKB-ARBA"/>
</dbReference>
<dbReference type="GO" id="GO:0097038">
    <property type="term" value="C:perinuclear endoplasmic reticulum"/>
    <property type="evidence" value="ECO:0007669"/>
    <property type="project" value="TreeGrafter"/>
</dbReference>
<dbReference type="SMART" id="SM00233">
    <property type="entry name" value="PH"/>
    <property type="match status" value="1"/>
</dbReference>
<evidence type="ECO:0000256" key="14">
    <source>
        <dbReference type="RuleBase" id="RU003845"/>
    </source>
</evidence>
<dbReference type="Gene3D" id="2.30.29.30">
    <property type="entry name" value="Pleckstrin-homology domain (PH domain)/Phosphotyrosine-binding domain (PTB)"/>
    <property type="match status" value="1"/>
</dbReference>
<dbReference type="Pfam" id="PF15409">
    <property type="entry name" value="PH_8"/>
    <property type="match status" value="1"/>
</dbReference>
<evidence type="ECO:0000256" key="2">
    <source>
        <dbReference type="ARBA" id="ARBA00004514"/>
    </source>
</evidence>
<comment type="caution">
    <text evidence="18">The sequence shown here is derived from an EMBL/GenBank/DDBJ whole genome shotgun (WGS) entry which is preliminary data.</text>
</comment>
<dbReference type="PROSITE" id="PS01013">
    <property type="entry name" value="OSBP"/>
    <property type="match status" value="1"/>
</dbReference>
<dbReference type="PROSITE" id="PS50003">
    <property type="entry name" value="PH_DOMAIN"/>
    <property type="match status" value="1"/>
</dbReference>
<keyword evidence="19" id="KW-1185">Reference proteome</keyword>
<keyword evidence="9" id="KW-0256">Endoplasmic reticulum</keyword>
<dbReference type="SUPFAM" id="SSF144000">
    <property type="entry name" value="Oxysterol-binding protein-like"/>
    <property type="match status" value="1"/>
</dbReference>
<dbReference type="InterPro" id="IPR001849">
    <property type="entry name" value="PH_domain"/>
</dbReference>
<evidence type="ECO:0000256" key="15">
    <source>
        <dbReference type="SAM" id="Coils"/>
    </source>
</evidence>
<evidence type="ECO:0000256" key="7">
    <source>
        <dbReference type="ARBA" id="ARBA00022490"/>
    </source>
</evidence>
<dbReference type="CDD" id="cd13287">
    <property type="entry name" value="PH_ORP3_ORP6_ORP7"/>
    <property type="match status" value="1"/>
</dbReference>
<dbReference type="Proteomes" id="UP001186944">
    <property type="component" value="Unassembled WGS sequence"/>
</dbReference>
<keyword evidence="11" id="KW-0446">Lipid-binding</keyword>
<feature type="non-terminal residue" evidence="18">
    <location>
        <position position="1"/>
    </location>
</feature>
<dbReference type="FunFam" id="2.30.29.30:FF:000011">
    <property type="entry name" value="Oxysterol-binding protein"/>
    <property type="match status" value="1"/>
</dbReference>
<evidence type="ECO:0000256" key="4">
    <source>
        <dbReference type="ARBA" id="ARBA00008842"/>
    </source>
</evidence>
<feature type="compositionally biased region" description="Basic residues" evidence="16">
    <location>
        <begin position="239"/>
        <end position="251"/>
    </location>
</feature>
<keyword evidence="5 14" id="KW-0813">Transport</keyword>
<keyword evidence="8" id="KW-0597">Phosphoprotein</keyword>
<dbReference type="GO" id="GO:0015485">
    <property type="term" value="F:cholesterol binding"/>
    <property type="evidence" value="ECO:0007669"/>
    <property type="project" value="TreeGrafter"/>
</dbReference>
<evidence type="ECO:0000256" key="1">
    <source>
        <dbReference type="ARBA" id="ARBA00004236"/>
    </source>
</evidence>
<evidence type="ECO:0000256" key="13">
    <source>
        <dbReference type="RuleBase" id="RU003844"/>
    </source>
</evidence>
<dbReference type="Pfam" id="PF01237">
    <property type="entry name" value="Oxysterol_BP"/>
    <property type="match status" value="1"/>
</dbReference>
<evidence type="ECO:0000256" key="11">
    <source>
        <dbReference type="ARBA" id="ARBA00023121"/>
    </source>
</evidence>
<dbReference type="InterPro" id="IPR018494">
    <property type="entry name" value="Oxysterol-bd_CS"/>
</dbReference>
<dbReference type="InterPro" id="IPR000648">
    <property type="entry name" value="Oxysterol-bd"/>
</dbReference>
<dbReference type="GO" id="GO:0005789">
    <property type="term" value="C:endoplasmic reticulum membrane"/>
    <property type="evidence" value="ECO:0007669"/>
    <property type="project" value="UniProtKB-SubCell"/>
</dbReference>
<dbReference type="GO" id="GO:0005829">
    <property type="term" value="C:cytosol"/>
    <property type="evidence" value="ECO:0007669"/>
    <property type="project" value="UniProtKB-SubCell"/>
</dbReference>
<organism evidence="18 19">
    <name type="scientific">Pinctada imbricata</name>
    <name type="common">Atlantic pearl-oyster</name>
    <name type="synonym">Pinctada martensii</name>
    <dbReference type="NCBI Taxonomy" id="66713"/>
    <lineage>
        <taxon>Eukaryota</taxon>
        <taxon>Metazoa</taxon>
        <taxon>Spiralia</taxon>
        <taxon>Lophotrochozoa</taxon>
        <taxon>Mollusca</taxon>
        <taxon>Bivalvia</taxon>
        <taxon>Autobranchia</taxon>
        <taxon>Pteriomorphia</taxon>
        <taxon>Pterioida</taxon>
        <taxon>Pterioidea</taxon>
        <taxon>Pteriidae</taxon>
        <taxon>Pinctada</taxon>
    </lineage>
</organism>
<evidence type="ECO:0000313" key="19">
    <source>
        <dbReference type="Proteomes" id="UP001186944"/>
    </source>
</evidence>
<dbReference type="InterPro" id="IPR037239">
    <property type="entry name" value="OSBP_sf"/>
</dbReference>
<feature type="compositionally biased region" description="Polar residues" evidence="16">
    <location>
        <begin position="256"/>
        <end position="271"/>
    </location>
</feature>
<sequence length="853" mass="98647">VILGLKEGQRCEEKPDKYQGYLMKRRRWPMKGWHKRYFVIEKGVLTYAKSPSDIQKGKLHGVIDLGLSVLAFKKQRQRIDIDAEDIVYHIKAKETPVFEEWLKRLKHHRLYRQHEIAYGTKDLPRLAEISSPQEDLSNPFPAAMRLPEAINLQEKVTRESMVKDSGEVIRKHSFRNQNSQGKVATWLLNTAGFEHCSKELSDTQKLLCDLQDDLNLMTSQSLTSDSVLEAKESESQDKRKIKGFKASRRKERKSDSYNSDGQNSIFHSTPSAEFIRTSNSNPNLKQYEIEMGGRPSLSESVNDLKLKQNFVEKAEKVHQNLKSLLRLISTERERLKNALAFDVGLTTMGSSEREASLKQSLAEACRQNAELKIKLARIHSDSAPVYDQEPTTPLIYNEQNINDKLTKSVSLSLSAETASMSEYYDAEEDNRDSGSEYSSEPSDEEDMSSEISEENETDYNAAQSVSEDQLSETFETGRRDKLPVPKPGNSDVSLWNILYKNIGKDLTKISMPVTLNEPLGMLQRLCEEMEYSELIDKATELEDPYDRMLYIAAFAVSGYASSGYRAGHKPFNPLLGESYECVREDRGWRFVAEQVSHHPPVSACHVESKNFTLFQDTQIKTKFWGKSMEFQPLGEVHVVIPRYGDHYTWNKVTTCVHNLLGGQRWVDQYGEMMIKNGLISCKLTFKKASQWSSRRHEVYGHITNSDGKHIHHIYGKWNEALFCGHAPSAKCIWRPGAMPDDYELYYGFSRFAMELNEIVKEECRLYPLTDSRYRPDQRLLEEGKIKEAETEKQRLEQLQRERRKQREAEKTEYSPLWFRKVPHLDKQNYEYGGQYWERRKDPGFTKLSFPKLW</sequence>
<dbReference type="InterPro" id="IPR041680">
    <property type="entry name" value="PH_8"/>
</dbReference>
<dbReference type="PANTHER" id="PTHR10972:SF203">
    <property type="entry name" value="OXYSTEROL-BINDING PROTEIN HOMOLOG 3"/>
    <property type="match status" value="1"/>
</dbReference>
<evidence type="ECO:0000259" key="17">
    <source>
        <dbReference type="PROSITE" id="PS50003"/>
    </source>
</evidence>
<keyword evidence="12" id="KW-0472">Membrane</keyword>
<dbReference type="SUPFAM" id="SSF50729">
    <property type="entry name" value="PH domain-like"/>
    <property type="match status" value="1"/>
</dbReference>
<dbReference type="FunFam" id="2.40.160.120:FF:000001">
    <property type="entry name" value="Oxysterol-binding protein"/>
    <property type="match status" value="1"/>
</dbReference>
<evidence type="ECO:0000256" key="8">
    <source>
        <dbReference type="ARBA" id="ARBA00022553"/>
    </source>
</evidence>
<feature type="compositionally biased region" description="Acidic residues" evidence="16">
    <location>
        <begin position="441"/>
        <end position="457"/>
    </location>
</feature>
<feature type="region of interest" description="Disordered" evidence="16">
    <location>
        <begin position="421"/>
        <end position="486"/>
    </location>
</feature>
<gene>
    <name evidence="18" type="ORF">FSP39_022721</name>
</gene>
<comment type="similarity">
    <text evidence="4 13">Belongs to the OSBP family.</text>
</comment>
<feature type="domain" description="PH" evidence="17">
    <location>
        <begin position="15"/>
        <end position="110"/>
    </location>
</feature>
<dbReference type="Gene3D" id="2.40.160.120">
    <property type="match status" value="1"/>
</dbReference>
<evidence type="ECO:0000256" key="16">
    <source>
        <dbReference type="SAM" id="MobiDB-lite"/>
    </source>
</evidence>
<feature type="compositionally biased region" description="Basic and acidic residues" evidence="16">
    <location>
        <begin position="228"/>
        <end position="238"/>
    </location>
</feature>
<keyword evidence="10 14" id="KW-0445">Lipid transport</keyword>
<feature type="coiled-coil region" evidence="15">
    <location>
        <begin position="778"/>
        <end position="808"/>
    </location>
</feature>
<evidence type="ECO:0000256" key="5">
    <source>
        <dbReference type="ARBA" id="ARBA00022448"/>
    </source>
</evidence>
<dbReference type="AlphaFoldDB" id="A0AA89BPV9"/>
<dbReference type="PANTHER" id="PTHR10972">
    <property type="entry name" value="OXYSTEROL-BINDING PROTEIN-RELATED"/>
    <property type="match status" value="1"/>
</dbReference>
<feature type="region of interest" description="Disordered" evidence="16">
    <location>
        <begin position="226"/>
        <end position="271"/>
    </location>
</feature>
<evidence type="ECO:0000256" key="3">
    <source>
        <dbReference type="ARBA" id="ARBA00004586"/>
    </source>
</evidence>
<dbReference type="InterPro" id="IPR011993">
    <property type="entry name" value="PH-like_dom_sf"/>
</dbReference>
<dbReference type="GO" id="GO:0120015">
    <property type="term" value="F:sterol transfer activity"/>
    <property type="evidence" value="ECO:0007669"/>
    <property type="project" value="UniProtKB-ARBA"/>
</dbReference>
<dbReference type="EMBL" id="VSWD01000012">
    <property type="protein sequence ID" value="KAK3086742.1"/>
    <property type="molecule type" value="Genomic_DNA"/>
</dbReference>
<dbReference type="GO" id="GO:0005634">
    <property type="term" value="C:nucleus"/>
    <property type="evidence" value="ECO:0007669"/>
    <property type="project" value="UniProtKB-ARBA"/>
</dbReference>
<evidence type="ECO:0000256" key="6">
    <source>
        <dbReference type="ARBA" id="ARBA00022475"/>
    </source>
</evidence>
<evidence type="ECO:0000256" key="9">
    <source>
        <dbReference type="ARBA" id="ARBA00022824"/>
    </source>
</evidence>
<comment type="subcellular location">
    <subcellularLocation>
        <location evidence="1">Cell membrane</location>
    </subcellularLocation>
    <subcellularLocation>
        <location evidence="2">Cytoplasm</location>
        <location evidence="2">Cytosol</location>
    </subcellularLocation>
    <subcellularLocation>
        <location evidence="3">Endoplasmic reticulum membrane</location>
    </subcellularLocation>
</comment>